<dbReference type="EMBL" id="AP024146">
    <property type="protein sequence ID" value="BCM87690.1"/>
    <property type="molecule type" value="Genomic_DNA"/>
</dbReference>
<dbReference type="KEGG" id="mind:mvi_61510"/>
<dbReference type="RefSeq" id="WP_342345239.1">
    <property type="nucleotide sequence ID" value="NZ_AP024146.1"/>
</dbReference>
<keyword evidence="1" id="KW-0472">Membrane</keyword>
<gene>
    <name evidence="2" type="ORF">mvi_61510</name>
</gene>
<keyword evidence="1" id="KW-0812">Transmembrane</keyword>
<evidence type="ECO:0000313" key="3">
    <source>
        <dbReference type="Proteomes" id="UP000663508"/>
    </source>
</evidence>
<organism evidence="2 3">
    <name type="scientific">Methylobacterium indicum</name>
    <dbReference type="NCBI Taxonomy" id="1775910"/>
    <lineage>
        <taxon>Bacteria</taxon>
        <taxon>Pseudomonadati</taxon>
        <taxon>Pseudomonadota</taxon>
        <taxon>Alphaproteobacteria</taxon>
        <taxon>Hyphomicrobiales</taxon>
        <taxon>Methylobacteriaceae</taxon>
        <taxon>Methylobacterium</taxon>
    </lineage>
</organism>
<name>A0A8H8X084_9HYPH</name>
<dbReference type="InterPro" id="IPR037185">
    <property type="entry name" value="EmrE-like"/>
</dbReference>
<feature type="transmembrane region" description="Helical" evidence="1">
    <location>
        <begin position="28"/>
        <end position="50"/>
    </location>
</feature>
<geneLocation type="plasmid" evidence="2 3">
    <name>pVL1_1</name>
</geneLocation>
<keyword evidence="2" id="KW-0614">Plasmid</keyword>
<dbReference type="SUPFAM" id="SSF103481">
    <property type="entry name" value="Multidrug resistance efflux transporter EmrE"/>
    <property type="match status" value="1"/>
</dbReference>
<protein>
    <submittedName>
        <fullName evidence="2">Uncharacterized protein</fullName>
    </submittedName>
</protein>
<reference evidence="2" key="1">
    <citation type="submission" date="2020-11" db="EMBL/GenBank/DDBJ databases">
        <title>Complete genome sequence of a novel pathogenic Methylobacterium strain isolated from rice in Vietnam.</title>
        <authorList>
            <person name="Lai K."/>
            <person name="Okazaki S."/>
            <person name="Higashi K."/>
            <person name="Mori H."/>
            <person name="Toyoda A."/>
            <person name="Kurokawa K."/>
        </authorList>
    </citation>
    <scope>NUCLEOTIDE SEQUENCE</scope>
    <source>
        <strain evidence="2">VL1</strain>
        <plasmid evidence="2">pVL1_1</plasmid>
    </source>
</reference>
<dbReference type="Proteomes" id="UP000663508">
    <property type="component" value="Plasmid pVL1_1"/>
</dbReference>
<dbReference type="AlphaFoldDB" id="A0A8H8X084"/>
<evidence type="ECO:0000313" key="2">
    <source>
        <dbReference type="EMBL" id="BCM87690.1"/>
    </source>
</evidence>
<feature type="transmembrane region" description="Helical" evidence="1">
    <location>
        <begin position="5"/>
        <end position="22"/>
    </location>
</feature>
<proteinExistence type="predicted"/>
<evidence type="ECO:0000256" key="1">
    <source>
        <dbReference type="SAM" id="Phobius"/>
    </source>
</evidence>
<sequence>MVAIIGIATLFTALVYVFYFHVLEAAGATNLLLVTFLILVSAIMLGALVLGKGLDPKHFAGMALTTSDGRGASIAGP</sequence>
<accession>A0A8H8X084</accession>
<keyword evidence="1" id="KW-1133">Transmembrane helix</keyword>